<keyword evidence="7" id="KW-0539">Nucleus</keyword>
<protein>
    <recommendedName>
        <fullName evidence="2">DNA (cytosine-5-)-methyltransferase</fullName>
        <ecNumber evidence="2">2.1.1.37</ecNumber>
    </recommendedName>
</protein>
<dbReference type="GO" id="GO:0032259">
    <property type="term" value="P:methylation"/>
    <property type="evidence" value="ECO:0007669"/>
    <property type="project" value="UniProtKB-KW"/>
</dbReference>
<feature type="domain" description="BAH" evidence="11">
    <location>
        <begin position="60"/>
        <end position="212"/>
    </location>
</feature>
<dbReference type="Gene3D" id="3.90.120.10">
    <property type="entry name" value="DNA Methylase, subunit A, domain 2"/>
    <property type="match status" value="1"/>
</dbReference>
<feature type="region of interest" description="Disordered" evidence="10">
    <location>
        <begin position="309"/>
        <end position="333"/>
    </location>
</feature>
<evidence type="ECO:0000256" key="2">
    <source>
        <dbReference type="ARBA" id="ARBA00011975"/>
    </source>
</evidence>
<comment type="subcellular location">
    <subcellularLocation>
        <location evidence="1">Nucleus</location>
    </subcellularLocation>
</comment>
<keyword evidence="13" id="KW-1185">Reference proteome</keyword>
<dbReference type="GO" id="GO:0005634">
    <property type="term" value="C:nucleus"/>
    <property type="evidence" value="ECO:0007669"/>
    <property type="project" value="UniProtKB-SubCell"/>
</dbReference>
<evidence type="ECO:0000256" key="4">
    <source>
        <dbReference type="ARBA" id="ARBA00022679"/>
    </source>
</evidence>
<name>A0AAW1SSZ7_9CHLO</name>
<evidence type="ECO:0000256" key="3">
    <source>
        <dbReference type="ARBA" id="ARBA00022603"/>
    </source>
</evidence>
<evidence type="ECO:0000256" key="9">
    <source>
        <dbReference type="PROSITE-ProRule" id="PRU01016"/>
    </source>
</evidence>
<dbReference type="Gene3D" id="3.40.50.150">
    <property type="entry name" value="Vaccinia Virus protein VP39"/>
    <property type="match status" value="2"/>
</dbReference>
<evidence type="ECO:0000256" key="1">
    <source>
        <dbReference type="ARBA" id="ARBA00004123"/>
    </source>
</evidence>
<comment type="similarity">
    <text evidence="9">Belongs to the class I-like SAM-binding methyltransferase superfamily. C5-methyltransferase family.</text>
</comment>
<reference evidence="12 13" key="1">
    <citation type="journal article" date="2024" name="Nat. Commun.">
        <title>Phylogenomics reveals the evolutionary origins of lichenization in chlorophyte algae.</title>
        <authorList>
            <person name="Puginier C."/>
            <person name="Libourel C."/>
            <person name="Otte J."/>
            <person name="Skaloud P."/>
            <person name="Haon M."/>
            <person name="Grisel S."/>
            <person name="Petersen M."/>
            <person name="Berrin J.G."/>
            <person name="Delaux P.M."/>
            <person name="Dal Grande F."/>
            <person name="Keller J."/>
        </authorList>
    </citation>
    <scope>NUCLEOTIDE SEQUENCE [LARGE SCALE GENOMIC DNA]</scope>
    <source>
        <strain evidence="12 13">SAG 2523</strain>
    </source>
</reference>
<dbReference type="PANTHER" id="PTHR10629">
    <property type="entry name" value="CYTOSINE-SPECIFIC METHYLTRANSFERASE"/>
    <property type="match status" value="1"/>
</dbReference>
<dbReference type="PANTHER" id="PTHR10629:SF50">
    <property type="entry name" value="DNA (CYTOSINE-5)-METHYLTRANSFERASE CMT3"/>
    <property type="match status" value="1"/>
</dbReference>
<evidence type="ECO:0000259" key="11">
    <source>
        <dbReference type="PROSITE" id="PS51038"/>
    </source>
</evidence>
<dbReference type="Proteomes" id="UP001485043">
    <property type="component" value="Unassembled WGS sequence"/>
</dbReference>
<evidence type="ECO:0000256" key="6">
    <source>
        <dbReference type="ARBA" id="ARBA00023125"/>
    </source>
</evidence>
<evidence type="ECO:0000256" key="5">
    <source>
        <dbReference type="ARBA" id="ARBA00022691"/>
    </source>
</evidence>
<keyword evidence="6" id="KW-0238">DNA-binding</keyword>
<keyword evidence="4 9" id="KW-0808">Transferase</keyword>
<proteinExistence type="inferred from homology"/>
<dbReference type="PRINTS" id="PR00105">
    <property type="entry name" value="C5METTRFRASE"/>
</dbReference>
<feature type="active site" evidence="8 9">
    <location>
        <position position="461"/>
    </location>
</feature>
<dbReference type="SUPFAM" id="SSF53335">
    <property type="entry name" value="S-adenosyl-L-methionine-dependent methyltransferases"/>
    <property type="match status" value="1"/>
</dbReference>
<dbReference type="PROSITE" id="PS51679">
    <property type="entry name" value="SAM_MT_C5"/>
    <property type="match status" value="1"/>
</dbReference>
<evidence type="ECO:0000256" key="10">
    <source>
        <dbReference type="SAM" id="MobiDB-lite"/>
    </source>
</evidence>
<accession>A0AAW1SSZ7</accession>
<organism evidence="12 13">
    <name type="scientific">Apatococcus fuscideae</name>
    <dbReference type="NCBI Taxonomy" id="2026836"/>
    <lineage>
        <taxon>Eukaryota</taxon>
        <taxon>Viridiplantae</taxon>
        <taxon>Chlorophyta</taxon>
        <taxon>core chlorophytes</taxon>
        <taxon>Trebouxiophyceae</taxon>
        <taxon>Chlorellales</taxon>
        <taxon>Chlorellaceae</taxon>
        <taxon>Apatococcus</taxon>
    </lineage>
</organism>
<dbReference type="GO" id="GO:0003886">
    <property type="term" value="F:DNA (cytosine-5-)-methyltransferase activity"/>
    <property type="evidence" value="ECO:0007669"/>
    <property type="project" value="UniProtKB-EC"/>
</dbReference>
<gene>
    <name evidence="12" type="ORF">WJX84_000728</name>
</gene>
<feature type="region of interest" description="Disordered" evidence="10">
    <location>
        <begin position="1062"/>
        <end position="1100"/>
    </location>
</feature>
<dbReference type="InterPro" id="IPR001525">
    <property type="entry name" value="C5_MeTfrase"/>
</dbReference>
<dbReference type="AlphaFoldDB" id="A0AAW1SSZ7"/>
<dbReference type="GO" id="GO:0003682">
    <property type="term" value="F:chromatin binding"/>
    <property type="evidence" value="ECO:0007669"/>
    <property type="project" value="InterPro"/>
</dbReference>
<dbReference type="InterPro" id="IPR050390">
    <property type="entry name" value="C5-Methyltransferase"/>
</dbReference>
<dbReference type="GO" id="GO:0044027">
    <property type="term" value="P:negative regulation of gene expression via chromosomal CpG island methylation"/>
    <property type="evidence" value="ECO:0007669"/>
    <property type="project" value="TreeGrafter"/>
</dbReference>
<sequence length="1114" mass="124877">MSRPNILNFVDGSRWTTEPLREERLADSPAGTITEQQDETAIWCFDEVELDDTPEVGKFQFIRRGDFVEVCTTILTKDFREHYWVLHVEKLYEDARGQRWVDGTWFWSAIDTCLGVSESVPRNRLPARSEGEARGWEVRRLVHPVDERRLFRASEKDNHNFGQCSRQLLTTIHRKVRVLRVQPGQRTPTEEEADFWWDFEHDRCHQNFMCPPCQPDPSRSKLDPPLMQPPQEWAVLDLYCGAGGSAYFGEGAPSTKARWAVDIQKDACSTYEANFQGVQVHHNGVDKFIMISKKWQQLLDALDGNPEVDLTTLDPSAPEDKEYESSLGPEGDLQDMPPVFEGDWSQQHEGPNDWPVARIHGCHLGTRCARRKNVKDQKREGKQPCAGEDDLEEVAIEVLSEENSFLLFEVFWVGEAVPGLLPLSRLQTCREKLLQHVEAMQRCKRIPLPADVDIITGGPPCQGVSSANRHSLEEDILRCPKNRQLLVFMEAVEWFQPAFVLMENVPEALSKENGSYGKYAATKLLNMGYQTRTALLSAAGQGAPQNRWRMFMWGAMPGHQLPAFPEPVHQHSSQYGKAATKSADLCLVTFLPEADALPPVVTADALTDLPKINNFTVAESAQYDGEVPKSAYQAVLRRKPSSAEASLVQRASFADAKMEVTHRCYQQRVEKLFTCGAEFMVGKAYGWKRGRGQLPHLLQGNRPKQVRAGKFTSEDKDPEFQVETWDATMQLLGDIRKQEAREADVRASLRQVDREVGMQVMAAYKEADQADGPLRDHRSLSLGHADRERVELIPKQKHAGFHKLPGVCVHHPGKNGRGLCCAGHSHQPRGRPSACPGGGTYDKPEAVRKRKCPGKQPTIRQLDRGGWRGPRLPGCPSSSVWLRCGELTCPRWCISGHNKNSANSQIPFGRHWWDEVQGTLTTNPFAQNNTCLHPDQPRVLSIREVARVQGFPDKHVFVGTCPRTKHNAQSHANKTVFLSWARSSALASRYMQIGNAVSPLVAAALGCCWELAMQGQSLPNEPVIRLQSSPYLLAINEARQQGLQFWVEKEGRQADVLAEVADEESAALQPGDDDNPGAGPSSEAESSLIDLTIPDSEDECSVFDLLDDTDEEPQ</sequence>
<dbReference type="InterPro" id="IPR001025">
    <property type="entry name" value="BAH_dom"/>
</dbReference>
<dbReference type="PROSITE" id="PS51038">
    <property type="entry name" value="BAH"/>
    <property type="match status" value="1"/>
</dbReference>
<dbReference type="Pfam" id="PF00145">
    <property type="entry name" value="DNA_methylase"/>
    <property type="match status" value="2"/>
</dbReference>
<feature type="compositionally biased region" description="Acidic residues" evidence="10">
    <location>
        <begin position="1062"/>
        <end position="1075"/>
    </location>
</feature>
<dbReference type="InterPro" id="IPR043151">
    <property type="entry name" value="BAH_sf"/>
</dbReference>
<dbReference type="InterPro" id="IPR029063">
    <property type="entry name" value="SAM-dependent_MTases_sf"/>
</dbReference>
<dbReference type="EC" id="2.1.1.37" evidence="2"/>
<evidence type="ECO:0000313" key="13">
    <source>
        <dbReference type="Proteomes" id="UP001485043"/>
    </source>
</evidence>
<keyword evidence="5 9" id="KW-0949">S-adenosyl-L-methionine</keyword>
<evidence type="ECO:0000256" key="8">
    <source>
        <dbReference type="PIRSR" id="PIRSR037404-1"/>
    </source>
</evidence>
<dbReference type="EMBL" id="JALJOV010001100">
    <property type="protein sequence ID" value="KAK9854471.1"/>
    <property type="molecule type" value="Genomic_DNA"/>
</dbReference>
<dbReference type="GO" id="GO:0006346">
    <property type="term" value="P:DNA methylation-dependent constitutive heterochromatin formation"/>
    <property type="evidence" value="ECO:0007669"/>
    <property type="project" value="InterPro"/>
</dbReference>
<dbReference type="Gene3D" id="2.30.30.490">
    <property type="match status" value="1"/>
</dbReference>
<keyword evidence="3 9" id="KW-0489">Methyltransferase</keyword>
<evidence type="ECO:0000256" key="7">
    <source>
        <dbReference type="ARBA" id="ARBA00023242"/>
    </source>
</evidence>
<dbReference type="GO" id="GO:0003677">
    <property type="term" value="F:DNA binding"/>
    <property type="evidence" value="ECO:0007669"/>
    <property type="project" value="UniProtKB-KW"/>
</dbReference>
<evidence type="ECO:0000313" key="12">
    <source>
        <dbReference type="EMBL" id="KAK9854471.1"/>
    </source>
</evidence>
<comment type="caution">
    <text evidence="12">The sequence shown here is derived from an EMBL/GenBank/DDBJ whole genome shotgun (WGS) entry which is preliminary data.</text>
</comment>
<dbReference type="PIRSF" id="PIRSF037404">
    <property type="entry name" value="DNMT1"/>
    <property type="match status" value="1"/>
</dbReference>